<dbReference type="InterPro" id="IPR054728">
    <property type="entry name" value="RsmB-like_ferredoxin"/>
</dbReference>
<dbReference type="AlphaFoldDB" id="A0A1Y5SE58"/>
<keyword evidence="1 5" id="KW-0489">Methyltransferase</keyword>
<dbReference type="EMBL" id="FWFO01000001">
    <property type="protein sequence ID" value="SLN38646.1"/>
    <property type="molecule type" value="Genomic_DNA"/>
</dbReference>
<dbReference type="GO" id="GO:0003723">
    <property type="term" value="F:RNA binding"/>
    <property type="evidence" value="ECO:0007669"/>
    <property type="project" value="UniProtKB-UniRule"/>
</dbReference>
<evidence type="ECO:0000256" key="4">
    <source>
        <dbReference type="ARBA" id="ARBA00022884"/>
    </source>
</evidence>
<evidence type="ECO:0000259" key="6">
    <source>
        <dbReference type="PROSITE" id="PS51686"/>
    </source>
</evidence>
<dbReference type="RefSeq" id="WP_085795486.1">
    <property type="nucleotide sequence ID" value="NZ_FWFO01000001.1"/>
</dbReference>
<gene>
    <name evidence="7" type="primary">rsmB_1</name>
    <name evidence="7" type="ORF">TRL7639_01952</name>
</gene>
<feature type="binding site" evidence="5">
    <location>
        <position position="249"/>
    </location>
    <ligand>
        <name>S-adenosyl-L-methionine</name>
        <dbReference type="ChEBI" id="CHEBI:59789"/>
    </ligand>
</feature>
<dbReference type="PANTHER" id="PTHR22807">
    <property type="entry name" value="NOP2 YEAST -RELATED NOL1/NOP2/FMU SUN DOMAIN-CONTAINING"/>
    <property type="match status" value="1"/>
</dbReference>
<evidence type="ECO:0000313" key="7">
    <source>
        <dbReference type="EMBL" id="SLN38646.1"/>
    </source>
</evidence>
<evidence type="ECO:0000256" key="3">
    <source>
        <dbReference type="ARBA" id="ARBA00022691"/>
    </source>
</evidence>
<comment type="caution">
    <text evidence="5">Lacks conserved residue(s) required for the propagation of feature annotation.</text>
</comment>
<name>A0A1Y5SE58_9RHOB</name>
<reference evidence="7 8" key="1">
    <citation type="submission" date="2017-03" db="EMBL/GenBank/DDBJ databases">
        <authorList>
            <person name="Afonso C.L."/>
            <person name="Miller P.J."/>
            <person name="Scott M.A."/>
            <person name="Spackman E."/>
            <person name="Goraichik I."/>
            <person name="Dimitrov K.M."/>
            <person name="Suarez D.L."/>
            <person name="Swayne D.E."/>
        </authorList>
    </citation>
    <scope>NUCLEOTIDE SEQUENCE [LARGE SCALE GENOMIC DNA]</scope>
    <source>
        <strain evidence="7 8">CECT 7639</strain>
    </source>
</reference>
<evidence type="ECO:0000256" key="2">
    <source>
        <dbReference type="ARBA" id="ARBA00022679"/>
    </source>
</evidence>
<dbReference type="InterPro" id="IPR001678">
    <property type="entry name" value="MeTrfase_RsmB-F_NOP2_dom"/>
</dbReference>
<dbReference type="InterPro" id="IPR023267">
    <property type="entry name" value="RCMT"/>
</dbReference>
<feature type="active site" description="Nucleophile" evidence="5">
    <location>
        <position position="342"/>
    </location>
</feature>
<dbReference type="InterPro" id="IPR049560">
    <property type="entry name" value="MeTrfase_RsmB-F_NOP2_cat"/>
</dbReference>
<keyword evidence="8" id="KW-1185">Reference proteome</keyword>
<dbReference type="Gene3D" id="3.30.70.1170">
    <property type="entry name" value="Sun protein, domain 3"/>
    <property type="match status" value="1"/>
</dbReference>
<sequence length="389" mass="41819">MTPAARVQTAITLLDEISAGSPVEKALTGWARRSRYAGSKDRAAVRDHVFDVIRQRRSLAALGGGDSGRQLMLGLCRRKELDLATVFNGAPHAPVPLAESELTAGRDPLEGAEAADIPDWLWPQFHESLGELAGRAAEIMQTRAAVHLRVNIDRITRDEVIARLAAEGIVCVPHSVATTALEVTEGARKVTQSETFKSGFVELQDAASQAVVEALKLEPGMRVLDYCAGGGGKALALAAHAGVEVVAHDVAPQRMRDLPERAARNKANIEVVTPKALRSAGQFDLVLADAPCSGSGSWRRAPAGKWQLTPDRFEDLLQTQREVMDVASGFVSGKGTFAYATCSALNAENNEQSKGFLERNPDWVLESMQTWTVLEGGDGFFVAQMSRGL</sequence>
<dbReference type="SUPFAM" id="SSF53335">
    <property type="entry name" value="S-adenosyl-L-methionine-dependent methyltransferases"/>
    <property type="match status" value="1"/>
</dbReference>
<evidence type="ECO:0000256" key="1">
    <source>
        <dbReference type="ARBA" id="ARBA00022603"/>
    </source>
</evidence>
<dbReference type="OrthoDB" id="9810297at2"/>
<evidence type="ECO:0000256" key="5">
    <source>
        <dbReference type="PROSITE-ProRule" id="PRU01023"/>
    </source>
</evidence>
<dbReference type="EC" id="2.1.1.176" evidence="7"/>
<dbReference type="CDD" id="cd02440">
    <property type="entry name" value="AdoMet_MTases"/>
    <property type="match status" value="1"/>
</dbReference>
<protein>
    <submittedName>
        <fullName evidence="7">Ribosomal RNA small subunit methyltransferase B</fullName>
        <ecNumber evidence="7">2.1.1.176</ecNumber>
    </submittedName>
</protein>
<keyword evidence="4 5" id="KW-0694">RNA-binding</keyword>
<accession>A0A1Y5SE58</accession>
<evidence type="ECO:0000313" key="8">
    <source>
        <dbReference type="Proteomes" id="UP000193077"/>
    </source>
</evidence>
<keyword evidence="2 5" id="KW-0808">Transferase</keyword>
<dbReference type="GO" id="GO:0001510">
    <property type="term" value="P:RNA methylation"/>
    <property type="evidence" value="ECO:0007669"/>
    <property type="project" value="InterPro"/>
</dbReference>
<dbReference type="GO" id="GO:0008173">
    <property type="term" value="F:RNA methyltransferase activity"/>
    <property type="evidence" value="ECO:0007669"/>
    <property type="project" value="InterPro"/>
</dbReference>
<dbReference type="PROSITE" id="PS51686">
    <property type="entry name" value="SAM_MT_RSMB_NOP"/>
    <property type="match status" value="1"/>
</dbReference>
<dbReference type="Gene3D" id="3.40.50.150">
    <property type="entry name" value="Vaccinia Virus protein VP39"/>
    <property type="match status" value="1"/>
</dbReference>
<proteinExistence type="inferred from homology"/>
<keyword evidence="3 5" id="KW-0949">S-adenosyl-L-methionine</keyword>
<dbReference type="Proteomes" id="UP000193077">
    <property type="component" value="Unassembled WGS sequence"/>
</dbReference>
<dbReference type="PANTHER" id="PTHR22807:SF53">
    <property type="entry name" value="RIBOSOMAL RNA SMALL SUBUNIT METHYLTRANSFERASE B-RELATED"/>
    <property type="match status" value="1"/>
</dbReference>
<dbReference type="InterPro" id="IPR029063">
    <property type="entry name" value="SAM-dependent_MTases_sf"/>
</dbReference>
<feature type="binding site" evidence="5">
    <location>
        <position position="289"/>
    </location>
    <ligand>
        <name>S-adenosyl-L-methionine</name>
        <dbReference type="ChEBI" id="CHEBI:59789"/>
    </ligand>
</feature>
<dbReference type="Pfam" id="PF01189">
    <property type="entry name" value="Methyltr_RsmB-F"/>
    <property type="match status" value="1"/>
</dbReference>
<organism evidence="7 8">
    <name type="scientific">Falsiruegeria litorea R37</name>
    <dbReference type="NCBI Taxonomy" id="1200284"/>
    <lineage>
        <taxon>Bacteria</taxon>
        <taxon>Pseudomonadati</taxon>
        <taxon>Pseudomonadota</taxon>
        <taxon>Alphaproteobacteria</taxon>
        <taxon>Rhodobacterales</taxon>
        <taxon>Roseobacteraceae</taxon>
        <taxon>Falsiruegeria</taxon>
    </lineage>
</organism>
<dbReference type="PRINTS" id="PR02008">
    <property type="entry name" value="RCMTFAMILY"/>
</dbReference>
<feature type="domain" description="SAM-dependent MTase RsmB/NOP-type" evidence="6">
    <location>
        <begin position="136"/>
        <end position="389"/>
    </location>
</feature>
<dbReference type="Pfam" id="PF22458">
    <property type="entry name" value="RsmF-B_ferredox"/>
    <property type="match status" value="1"/>
</dbReference>
<comment type="similarity">
    <text evidence="5">Belongs to the class I-like SAM-binding methyltransferase superfamily. RsmB/NOP family.</text>
</comment>